<keyword evidence="3" id="KW-0902">Two-component regulatory system</keyword>
<evidence type="ECO:0000256" key="1">
    <source>
        <dbReference type="ARBA" id="ARBA00018672"/>
    </source>
</evidence>
<dbReference type="SMART" id="SM00862">
    <property type="entry name" value="Trans_reg_C"/>
    <property type="match status" value="1"/>
</dbReference>
<dbReference type="InterPro" id="IPR039420">
    <property type="entry name" value="WalR-like"/>
</dbReference>
<dbReference type="GO" id="GO:0032993">
    <property type="term" value="C:protein-DNA complex"/>
    <property type="evidence" value="ECO:0007669"/>
    <property type="project" value="TreeGrafter"/>
</dbReference>
<evidence type="ECO:0000256" key="2">
    <source>
        <dbReference type="ARBA" id="ARBA00022553"/>
    </source>
</evidence>
<dbReference type="PROSITE" id="PS51755">
    <property type="entry name" value="OMPR_PHOB"/>
    <property type="match status" value="1"/>
</dbReference>
<proteinExistence type="predicted"/>
<dbReference type="GO" id="GO:0005829">
    <property type="term" value="C:cytosol"/>
    <property type="evidence" value="ECO:0007669"/>
    <property type="project" value="TreeGrafter"/>
</dbReference>
<evidence type="ECO:0000256" key="7">
    <source>
        <dbReference type="ARBA" id="ARBA00024867"/>
    </source>
</evidence>
<dbReference type="GO" id="GO:0000156">
    <property type="term" value="F:phosphorelay response regulator activity"/>
    <property type="evidence" value="ECO:0007669"/>
    <property type="project" value="TreeGrafter"/>
</dbReference>
<evidence type="ECO:0000313" key="12">
    <source>
        <dbReference type="EMBL" id="HIR57668.1"/>
    </source>
</evidence>
<dbReference type="CDD" id="cd00383">
    <property type="entry name" value="trans_reg_C"/>
    <property type="match status" value="1"/>
</dbReference>
<dbReference type="Gene3D" id="3.40.50.2300">
    <property type="match status" value="1"/>
</dbReference>
<dbReference type="PROSITE" id="PS50110">
    <property type="entry name" value="RESPONSE_REGULATORY"/>
    <property type="match status" value="1"/>
</dbReference>
<evidence type="ECO:0000259" key="11">
    <source>
        <dbReference type="PROSITE" id="PS51755"/>
    </source>
</evidence>
<feature type="domain" description="Response regulatory" evidence="10">
    <location>
        <begin position="1"/>
        <end position="117"/>
    </location>
</feature>
<dbReference type="InterPro" id="IPR001789">
    <property type="entry name" value="Sig_transdc_resp-reg_receiver"/>
</dbReference>
<accession>A0A9D1J1U2</accession>
<keyword evidence="5 9" id="KW-0238">DNA-binding</keyword>
<dbReference type="SUPFAM" id="SSF52172">
    <property type="entry name" value="CheY-like"/>
    <property type="match status" value="1"/>
</dbReference>
<gene>
    <name evidence="12" type="ORF">IAA54_08360</name>
</gene>
<feature type="DNA-binding region" description="OmpR/PhoB-type" evidence="9">
    <location>
        <begin position="127"/>
        <end position="223"/>
    </location>
</feature>
<dbReference type="SUPFAM" id="SSF46894">
    <property type="entry name" value="C-terminal effector domain of the bipartite response regulators"/>
    <property type="match status" value="1"/>
</dbReference>
<dbReference type="Gene3D" id="1.10.10.10">
    <property type="entry name" value="Winged helix-like DNA-binding domain superfamily/Winged helix DNA-binding domain"/>
    <property type="match status" value="1"/>
</dbReference>
<evidence type="ECO:0000256" key="6">
    <source>
        <dbReference type="ARBA" id="ARBA00023163"/>
    </source>
</evidence>
<dbReference type="FunFam" id="1.10.10.10:FF:000018">
    <property type="entry name" value="DNA-binding response regulator ResD"/>
    <property type="match status" value="1"/>
</dbReference>
<dbReference type="AlphaFoldDB" id="A0A9D1J1U2"/>
<comment type="function">
    <text evidence="7">May play the central regulatory role in sporulation. It may be an element of the effector pathway responsible for the activation of sporulation genes in response to nutritional stress. Spo0A may act in concert with spo0H (a sigma factor) to control the expression of some genes that are critical to the sporulation process.</text>
</comment>
<evidence type="ECO:0000313" key="13">
    <source>
        <dbReference type="Proteomes" id="UP000886785"/>
    </source>
</evidence>
<name>A0A9D1J1U2_9FIRM</name>
<keyword evidence="6" id="KW-0804">Transcription</keyword>
<dbReference type="Pfam" id="PF00486">
    <property type="entry name" value="Trans_reg_C"/>
    <property type="match status" value="1"/>
</dbReference>
<evidence type="ECO:0000256" key="9">
    <source>
        <dbReference type="PROSITE-ProRule" id="PRU01091"/>
    </source>
</evidence>
<dbReference type="InterPro" id="IPR001867">
    <property type="entry name" value="OmpR/PhoB-type_DNA-bd"/>
</dbReference>
<dbReference type="SMART" id="SM00448">
    <property type="entry name" value="REC"/>
    <property type="match status" value="1"/>
</dbReference>
<keyword evidence="2 8" id="KW-0597">Phosphoprotein</keyword>
<dbReference type="InterPro" id="IPR016032">
    <property type="entry name" value="Sig_transdc_resp-reg_C-effctor"/>
</dbReference>
<evidence type="ECO:0000259" key="10">
    <source>
        <dbReference type="PROSITE" id="PS50110"/>
    </source>
</evidence>
<reference evidence="12" key="1">
    <citation type="submission" date="2020-10" db="EMBL/GenBank/DDBJ databases">
        <authorList>
            <person name="Gilroy R."/>
        </authorList>
    </citation>
    <scope>NUCLEOTIDE SEQUENCE</scope>
    <source>
        <strain evidence="12">ChiSjej1B19-7085</strain>
    </source>
</reference>
<feature type="modified residue" description="4-aspartylphosphate" evidence="8">
    <location>
        <position position="50"/>
    </location>
</feature>
<dbReference type="EMBL" id="DVHF01000095">
    <property type="protein sequence ID" value="HIR57668.1"/>
    <property type="molecule type" value="Genomic_DNA"/>
</dbReference>
<sequence length="229" mass="25810">MIYIVEDDVSILGLEEYALQNSGFETRGFSDGESFLKACDQQIPQMAVLDVMLPGDDGIAILGKIRSDVRLRQLPVIMVTAKSSEIDVVRGLDHGADDYLAKPFGVMEFISRVRAVLRRAEQKEAPETALSFGPIRMDEARHSVSVDDHAVDLTFKEYTLLRLFLHNPEQVLTRETIMREVWDTDFSGESRTVDMHIRTLRQKLGGAGELIRTIRKVGYQLSEKPEDAV</sequence>
<dbReference type="PANTHER" id="PTHR48111">
    <property type="entry name" value="REGULATOR OF RPOS"/>
    <property type="match status" value="1"/>
</dbReference>
<dbReference type="InterPro" id="IPR011006">
    <property type="entry name" value="CheY-like_superfamily"/>
</dbReference>
<evidence type="ECO:0000256" key="3">
    <source>
        <dbReference type="ARBA" id="ARBA00023012"/>
    </source>
</evidence>
<dbReference type="Proteomes" id="UP000886785">
    <property type="component" value="Unassembled WGS sequence"/>
</dbReference>
<evidence type="ECO:0000256" key="4">
    <source>
        <dbReference type="ARBA" id="ARBA00023015"/>
    </source>
</evidence>
<keyword evidence="4" id="KW-0805">Transcription regulation</keyword>
<protein>
    <recommendedName>
        <fullName evidence="1">Stage 0 sporulation protein A homolog</fullName>
    </recommendedName>
</protein>
<dbReference type="InterPro" id="IPR036388">
    <property type="entry name" value="WH-like_DNA-bd_sf"/>
</dbReference>
<dbReference type="PANTHER" id="PTHR48111:SF1">
    <property type="entry name" value="TWO-COMPONENT RESPONSE REGULATOR ORR33"/>
    <property type="match status" value="1"/>
</dbReference>
<organism evidence="12 13">
    <name type="scientific">Candidatus Gallacutalibacter pullicola</name>
    <dbReference type="NCBI Taxonomy" id="2840830"/>
    <lineage>
        <taxon>Bacteria</taxon>
        <taxon>Bacillati</taxon>
        <taxon>Bacillota</taxon>
        <taxon>Clostridia</taxon>
        <taxon>Eubacteriales</taxon>
        <taxon>Candidatus Gallacutalibacter</taxon>
    </lineage>
</organism>
<dbReference type="GO" id="GO:0000976">
    <property type="term" value="F:transcription cis-regulatory region binding"/>
    <property type="evidence" value="ECO:0007669"/>
    <property type="project" value="TreeGrafter"/>
</dbReference>
<comment type="caution">
    <text evidence="12">The sequence shown here is derived from an EMBL/GenBank/DDBJ whole genome shotgun (WGS) entry which is preliminary data.</text>
</comment>
<dbReference type="GO" id="GO:0006355">
    <property type="term" value="P:regulation of DNA-templated transcription"/>
    <property type="evidence" value="ECO:0007669"/>
    <property type="project" value="InterPro"/>
</dbReference>
<evidence type="ECO:0000256" key="8">
    <source>
        <dbReference type="PROSITE-ProRule" id="PRU00169"/>
    </source>
</evidence>
<feature type="domain" description="OmpR/PhoB-type" evidence="11">
    <location>
        <begin position="127"/>
        <end position="223"/>
    </location>
</feature>
<reference evidence="12" key="2">
    <citation type="journal article" date="2021" name="PeerJ">
        <title>Extensive microbial diversity within the chicken gut microbiome revealed by metagenomics and culture.</title>
        <authorList>
            <person name="Gilroy R."/>
            <person name="Ravi A."/>
            <person name="Getino M."/>
            <person name="Pursley I."/>
            <person name="Horton D.L."/>
            <person name="Alikhan N.F."/>
            <person name="Baker D."/>
            <person name="Gharbi K."/>
            <person name="Hall N."/>
            <person name="Watson M."/>
            <person name="Adriaenssens E.M."/>
            <person name="Foster-Nyarko E."/>
            <person name="Jarju S."/>
            <person name="Secka A."/>
            <person name="Antonio M."/>
            <person name="Oren A."/>
            <person name="Chaudhuri R.R."/>
            <person name="La Ragione R."/>
            <person name="Hildebrand F."/>
            <person name="Pallen M.J."/>
        </authorList>
    </citation>
    <scope>NUCLEOTIDE SEQUENCE</scope>
    <source>
        <strain evidence="12">ChiSjej1B19-7085</strain>
    </source>
</reference>
<evidence type="ECO:0000256" key="5">
    <source>
        <dbReference type="ARBA" id="ARBA00023125"/>
    </source>
</evidence>
<dbReference type="Pfam" id="PF00072">
    <property type="entry name" value="Response_reg"/>
    <property type="match status" value="1"/>
</dbReference>
<dbReference type="Gene3D" id="6.10.250.690">
    <property type="match status" value="1"/>
</dbReference>